<keyword evidence="7" id="KW-1015">Disulfide bond</keyword>
<comment type="caution">
    <text evidence="11">Lacks conserved residue(s) required for the propagation of feature annotation.</text>
</comment>
<dbReference type="PROSITE" id="PS01180">
    <property type="entry name" value="CUB"/>
    <property type="match status" value="1"/>
</dbReference>
<dbReference type="GO" id="GO:0051897">
    <property type="term" value="P:positive regulation of phosphatidylinositol 3-kinase/protein kinase B signal transduction"/>
    <property type="evidence" value="ECO:0007669"/>
    <property type="project" value="TreeGrafter"/>
</dbReference>
<dbReference type="Proteomes" id="UP000283210">
    <property type="component" value="Chromosome 13"/>
</dbReference>
<dbReference type="PROSITE" id="PS50278">
    <property type="entry name" value="PDGF_2"/>
    <property type="match status" value="1"/>
</dbReference>
<accession>A0A437CQ82</accession>
<evidence type="ECO:0000259" key="15">
    <source>
        <dbReference type="PROSITE" id="PS01180"/>
    </source>
</evidence>
<keyword evidence="18" id="KW-1185">Reference proteome</keyword>
<dbReference type="InterPro" id="IPR000859">
    <property type="entry name" value="CUB_dom"/>
</dbReference>
<dbReference type="SMART" id="SM00141">
    <property type="entry name" value="PDGF"/>
    <property type="match status" value="1"/>
</dbReference>
<dbReference type="InterPro" id="IPR029034">
    <property type="entry name" value="Cystine-knot_cytokine"/>
</dbReference>
<reference evidence="17 18" key="2">
    <citation type="submission" date="2019-01" db="EMBL/GenBank/DDBJ databases">
        <title>A chromosome length genome reference of the Java medaka (oryzias javanicus).</title>
        <authorList>
            <person name="Herpin A."/>
            <person name="Takehana Y."/>
            <person name="Naruse K."/>
            <person name="Ansai S."/>
            <person name="Kawaguchi M."/>
        </authorList>
    </citation>
    <scope>NUCLEOTIDE SEQUENCE [LARGE SCALE GENOMIC DNA]</scope>
    <source>
        <strain evidence="17">RS831</strain>
        <tissue evidence="17">Whole body</tissue>
    </source>
</reference>
<evidence type="ECO:0000256" key="1">
    <source>
        <dbReference type="ARBA" id="ARBA00004613"/>
    </source>
</evidence>
<dbReference type="OrthoDB" id="6369184at2759"/>
<reference evidence="17 18" key="1">
    <citation type="submission" date="2018-11" db="EMBL/GenBank/DDBJ databases">
        <authorList>
            <person name="Lopez-Roques C."/>
            <person name="Donnadieu C."/>
            <person name="Bouchez O."/>
            <person name="Klopp C."/>
            <person name="Cabau C."/>
            <person name="Zahm M."/>
        </authorList>
    </citation>
    <scope>NUCLEOTIDE SEQUENCE [LARGE SCALE GENOMIC DNA]</scope>
    <source>
        <strain evidence="17">RS831</strain>
        <tissue evidence="17">Whole body</tissue>
    </source>
</reference>
<dbReference type="GO" id="GO:0005161">
    <property type="term" value="F:platelet-derived growth factor receptor binding"/>
    <property type="evidence" value="ECO:0007669"/>
    <property type="project" value="TreeGrafter"/>
</dbReference>
<comment type="subcellular location">
    <subcellularLocation>
        <location evidence="1">Secreted</location>
    </subcellularLocation>
</comment>
<dbReference type="GO" id="GO:0048008">
    <property type="term" value="P:platelet-derived growth factor receptor signaling pathway"/>
    <property type="evidence" value="ECO:0007669"/>
    <property type="project" value="TreeGrafter"/>
</dbReference>
<dbReference type="CDD" id="cd00041">
    <property type="entry name" value="CUB"/>
    <property type="match status" value="1"/>
</dbReference>
<protein>
    <recommendedName>
        <fullName evidence="3">Platelet-derived growth factor D</fullName>
    </recommendedName>
</protein>
<proteinExistence type="inferred from homology"/>
<evidence type="ECO:0000256" key="14">
    <source>
        <dbReference type="SAM" id="SignalP"/>
    </source>
</evidence>
<dbReference type="AlphaFoldDB" id="A0A437CQ82"/>
<keyword evidence="6 12" id="KW-0339">Growth factor</keyword>
<evidence type="ECO:0000256" key="2">
    <source>
        <dbReference type="ARBA" id="ARBA00006686"/>
    </source>
</evidence>
<evidence type="ECO:0000256" key="7">
    <source>
        <dbReference type="ARBA" id="ARBA00023157"/>
    </source>
</evidence>
<evidence type="ECO:0000259" key="16">
    <source>
        <dbReference type="PROSITE" id="PS50278"/>
    </source>
</evidence>
<dbReference type="GO" id="GO:0005615">
    <property type="term" value="C:extracellular space"/>
    <property type="evidence" value="ECO:0007669"/>
    <property type="project" value="TreeGrafter"/>
</dbReference>
<dbReference type="Gene3D" id="2.10.90.10">
    <property type="entry name" value="Cystine-knot cytokines"/>
    <property type="match status" value="1"/>
</dbReference>
<comment type="similarity">
    <text evidence="2 12">Belongs to the PDGF/VEGF growth factor family.</text>
</comment>
<feature type="domain" description="Platelet-derived growth factor (PDGF) family profile" evidence="16">
    <location>
        <begin position="321"/>
        <end position="428"/>
    </location>
</feature>
<evidence type="ECO:0000256" key="4">
    <source>
        <dbReference type="ARBA" id="ARBA00022525"/>
    </source>
</evidence>
<dbReference type="GO" id="GO:0070374">
    <property type="term" value="P:positive regulation of ERK1 and ERK2 cascade"/>
    <property type="evidence" value="ECO:0007669"/>
    <property type="project" value="TreeGrafter"/>
</dbReference>
<evidence type="ECO:0000256" key="12">
    <source>
        <dbReference type="RuleBase" id="RU003818"/>
    </source>
</evidence>
<dbReference type="FunFam" id="2.60.120.290:FF:000005">
    <property type="entry name" value="Procollagen C-endopeptidase enhancer 1"/>
    <property type="match status" value="1"/>
</dbReference>
<dbReference type="GO" id="GO:0008083">
    <property type="term" value="F:growth factor activity"/>
    <property type="evidence" value="ECO:0007669"/>
    <property type="project" value="UniProtKB-KW"/>
</dbReference>
<evidence type="ECO:0000313" key="17">
    <source>
        <dbReference type="EMBL" id="RVE64644.1"/>
    </source>
</evidence>
<dbReference type="SMART" id="SM00042">
    <property type="entry name" value="CUB"/>
    <property type="match status" value="1"/>
</dbReference>
<evidence type="ECO:0000256" key="3">
    <source>
        <dbReference type="ARBA" id="ARBA00018876"/>
    </source>
</evidence>
<evidence type="ECO:0000256" key="13">
    <source>
        <dbReference type="SAM" id="MobiDB-lite"/>
    </source>
</evidence>
<dbReference type="GO" id="GO:0016020">
    <property type="term" value="C:membrane"/>
    <property type="evidence" value="ECO:0007669"/>
    <property type="project" value="InterPro"/>
</dbReference>
<dbReference type="PANTHER" id="PTHR11633:SF4">
    <property type="entry name" value="PLATELET-DERIVED GROWTH FACTOR D"/>
    <property type="match status" value="1"/>
</dbReference>
<dbReference type="GO" id="GO:0030335">
    <property type="term" value="P:positive regulation of cell migration"/>
    <property type="evidence" value="ECO:0007669"/>
    <property type="project" value="TreeGrafter"/>
</dbReference>
<evidence type="ECO:0000256" key="8">
    <source>
        <dbReference type="ARBA" id="ARBA00023180"/>
    </source>
</evidence>
<dbReference type="Pfam" id="PF00341">
    <property type="entry name" value="PDGF"/>
    <property type="match status" value="1"/>
</dbReference>
<evidence type="ECO:0000256" key="9">
    <source>
        <dbReference type="ARBA" id="ARBA00023246"/>
    </source>
</evidence>
<name>A0A437CQ82_ORYJA</name>
<evidence type="ECO:0000256" key="10">
    <source>
        <dbReference type="ARBA" id="ARBA00026039"/>
    </source>
</evidence>
<keyword evidence="8" id="KW-0325">Glycoprotein</keyword>
<sequence>MLKLVCAMKGAGLLQMWILVLLGAVSGVGRAQVSTARVLRGNTRRDDLYQKEENIMVTSTGGFIQSPRYPNAYPRNLLLSWKLLSPPGSRIHLEFDTQFGLEEPENGVCRYDFVEVEDQTEASTIIWGRWCGQNTPPSLKSKHNVLRVTFKSDDYFVAKPGFKLYYSLLTHRADKKEEESRQRVHGSRRQTEGICRSSTARREQVSEMVSGYLLMTRTTCTERERKEVDHSLLASKTNWEAVTSPMSQDVGVKKLPTPETAVPLSLEDLDRTIASFDTVEQLLKSLSPRTWREDLDSVYTQTYVHYRSRSYYLSGRHDKVDLNRLYDDVKRYSCTPRNYSVNLREELRITNAVFFPRCLLVKRCGGNCGCGSKSWQFDCTCQPTKTATKLHEVLKYAPDPSLHKRPQNQRLRWVIDEIFLSHHDTCECVCPSQPPR</sequence>
<feature type="region of interest" description="Disordered" evidence="13">
    <location>
        <begin position="176"/>
        <end position="197"/>
    </location>
</feature>
<keyword evidence="9" id="KW-0497">Mitogen</keyword>
<evidence type="ECO:0000313" key="18">
    <source>
        <dbReference type="Proteomes" id="UP000283210"/>
    </source>
</evidence>
<keyword evidence="4" id="KW-0964">Secreted</keyword>
<comment type="subunit">
    <text evidence="10">Homodimer; disulfide-linked. Interacts with PDGFRB homodimers, and with heterodimers formed by PDGFRA and PDGFRB.</text>
</comment>
<feature type="signal peptide" evidence="14">
    <location>
        <begin position="1"/>
        <end position="31"/>
    </location>
</feature>
<feature type="chain" id="PRO_5018983802" description="Platelet-derived growth factor D" evidence="14">
    <location>
        <begin position="32"/>
        <end position="436"/>
    </location>
</feature>
<dbReference type="GO" id="GO:0051781">
    <property type="term" value="P:positive regulation of cell division"/>
    <property type="evidence" value="ECO:0007669"/>
    <property type="project" value="UniProtKB-KW"/>
</dbReference>
<dbReference type="OMA" id="HHETCEC"/>
<evidence type="ECO:0000256" key="11">
    <source>
        <dbReference type="PROSITE-ProRule" id="PRU00059"/>
    </source>
</evidence>
<dbReference type="GO" id="GO:0008284">
    <property type="term" value="P:positive regulation of cell population proliferation"/>
    <property type="evidence" value="ECO:0007669"/>
    <property type="project" value="TreeGrafter"/>
</dbReference>
<keyword evidence="14" id="KW-0732">Signal</keyword>
<dbReference type="InterPro" id="IPR000072">
    <property type="entry name" value="PDGF/VEGF_dom"/>
</dbReference>
<dbReference type="SUPFAM" id="SSF49854">
    <property type="entry name" value="Spermadhesin, CUB domain"/>
    <property type="match status" value="1"/>
</dbReference>
<gene>
    <name evidence="17" type="ORF">OJAV_G00127940</name>
</gene>
<dbReference type="InterPro" id="IPR035914">
    <property type="entry name" value="Sperma_CUB_dom_sf"/>
</dbReference>
<dbReference type="EMBL" id="CM012449">
    <property type="protein sequence ID" value="RVE64644.1"/>
    <property type="molecule type" value="Genomic_DNA"/>
</dbReference>
<dbReference type="PANTHER" id="PTHR11633">
    <property type="entry name" value="PLATELET-DERIVED GROWTH FACTOR"/>
    <property type="match status" value="1"/>
</dbReference>
<evidence type="ECO:0000256" key="6">
    <source>
        <dbReference type="ARBA" id="ARBA00023030"/>
    </source>
</evidence>
<organism evidence="17 18">
    <name type="scientific">Oryzias javanicus</name>
    <name type="common">Javanese ricefish</name>
    <name type="synonym">Aplocheilus javanicus</name>
    <dbReference type="NCBI Taxonomy" id="123683"/>
    <lineage>
        <taxon>Eukaryota</taxon>
        <taxon>Metazoa</taxon>
        <taxon>Chordata</taxon>
        <taxon>Craniata</taxon>
        <taxon>Vertebrata</taxon>
        <taxon>Euteleostomi</taxon>
        <taxon>Actinopterygii</taxon>
        <taxon>Neopterygii</taxon>
        <taxon>Teleostei</taxon>
        <taxon>Neoteleostei</taxon>
        <taxon>Acanthomorphata</taxon>
        <taxon>Ovalentaria</taxon>
        <taxon>Atherinomorphae</taxon>
        <taxon>Beloniformes</taxon>
        <taxon>Adrianichthyidae</taxon>
        <taxon>Oryziinae</taxon>
        <taxon>Oryzias</taxon>
    </lineage>
</organism>
<dbReference type="SUPFAM" id="SSF57501">
    <property type="entry name" value="Cystine-knot cytokines"/>
    <property type="match status" value="1"/>
</dbReference>
<evidence type="ECO:0000256" key="5">
    <source>
        <dbReference type="ARBA" id="ARBA00022685"/>
    </source>
</evidence>
<dbReference type="Pfam" id="PF00431">
    <property type="entry name" value="CUB"/>
    <property type="match status" value="1"/>
</dbReference>
<dbReference type="Gene3D" id="2.60.120.290">
    <property type="entry name" value="Spermadhesin, CUB domain"/>
    <property type="match status" value="1"/>
</dbReference>
<feature type="domain" description="CUB" evidence="15">
    <location>
        <begin position="53"/>
        <end position="169"/>
    </location>
</feature>
<keyword evidence="5" id="KW-0165">Cleavage on pair of basic residues</keyword>